<sequence>MAIQLICLSDLHLGADHSVLTQLDGTQRASRSLSAFADAFSSLLEHLPVTKNTRLVLLGDVLDLGFSSLPDVVATFRVFAETFLSSRGGKKLSPDILFVPGNHDHQLWQTVKNTYMVRQVVEGMTQDPREITHLFNPQHLESYLLQDILKSVPGTRDCSVQIAYPNYAVLDDSGQKGVVLHHGHYTESMYLAMSALRQRLQGRLSLSEDMSEIEKDNGYWVNFLWSSLGSSGFGHTAFNMYETLLDTGASHEFIRASGKVIRKFMVESLSLSDNTVQSLEPGLSLEKIIDAMLDASVGKFAGSERLSFGSVLSRDGIVKLKWYLGGPVKNQFLQERVDVPKDLSFVFGHTHKPFEDRLPIPGFADPVKVFNTGGWAIDKPVVSSVQGAAAVFIDDNCDVGSLRLFNCSPNGEVTPPHIAGAGSLDDAERPLLRLLEDALSRSTEDWSKFSAAVSHDVQRNTSRVLDRYFDPASDTGVRIGRAV</sequence>
<dbReference type="RefSeq" id="WP_117317944.1">
    <property type="nucleotide sequence ID" value="NZ_QQSW01000010.1"/>
</dbReference>
<dbReference type="SUPFAM" id="SSF56300">
    <property type="entry name" value="Metallo-dependent phosphatases"/>
    <property type="match status" value="1"/>
</dbReference>
<dbReference type="InterPro" id="IPR004843">
    <property type="entry name" value="Calcineurin-like_PHP"/>
</dbReference>
<dbReference type="Proteomes" id="UP000294980">
    <property type="component" value="Unassembled WGS sequence"/>
</dbReference>
<dbReference type="Pfam" id="PF00149">
    <property type="entry name" value="Metallophos"/>
    <property type="match status" value="1"/>
</dbReference>
<dbReference type="InterPro" id="IPR029052">
    <property type="entry name" value="Metallo-depent_PP-like"/>
</dbReference>
<proteinExistence type="predicted"/>
<dbReference type="AlphaFoldDB" id="A0A4R2KP92"/>
<accession>A0A4R2KP92</accession>
<dbReference type="GO" id="GO:0016787">
    <property type="term" value="F:hydrolase activity"/>
    <property type="evidence" value="ECO:0007669"/>
    <property type="project" value="InterPro"/>
</dbReference>
<feature type="domain" description="Calcineurin-like phosphoesterase" evidence="1">
    <location>
        <begin position="5"/>
        <end position="186"/>
    </location>
</feature>
<dbReference type="EMBL" id="SLWX01000008">
    <property type="protein sequence ID" value="TCO75533.1"/>
    <property type="molecule type" value="Genomic_DNA"/>
</dbReference>
<evidence type="ECO:0000313" key="3">
    <source>
        <dbReference type="Proteomes" id="UP000294980"/>
    </source>
</evidence>
<reference evidence="2 3" key="1">
    <citation type="submission" date="2019-03" db="EMBL/GenBank/DDBJ databases">
        <title>Genomic Encyclopedia of Type Strains, Phase IV (KMG-IV): sequencing the most valuable type-strain genomes for metagenomic binning, comparative biology and taxonomic classification.</title>
        <authorList>
            <person name="Goeker M."/>
        </authorList>
    </citation>
    <scope>NUCLEOTIDE SEQUENCE [LARGE SCALE GENOMIC DNA]</scope>
    <source>
        <strain evidence="2 3">DSM 23344</strain>
    </source>
</reference>
<evidence type="ECO:0000259" key="1">
    <source>
        <dbReference type="Pfam" id="PF00149"/>
    </source>
</evidence>
<keyword evidence="3" id="KW-1185">Reference proteome</keyword>
<organism evidence="2 3">
    <name type="scientific">Chromatocurvus halotolerans</name>
    <dbReference type="NCBI Taxonomy" id="1132028"/>
    <lineage>
        <taxon>Bacteria</taxon>
        <taxon>Pseudomonadati</taxon>
        <taxon>Pseudomonadota</taxon>
        <taxon>Gammaproteobacteria</taxon>
        <taxon>Cellvibrionales</taxon>
        <taxon>Halieaceae</taxon>
        <taxon>Chromatocurvus</taxon>
    </lineage>
</organism>
<dbReference type="Gene3D" id="3.60.21.10">
    <property type="match status" value="1"/>
</dbReference>
<gene>
    <name evidence="2" type="ORF">EV688_10899</name>
</gene>
<name>A0A4R2KP92_9GAMM</name>
<comment type="caution">
    <text evidence="2">The sequence shown here is derived from an EMBL/GenBank/DDBJ whole genome shotgun (WGS) entry which is preliminary data.</text>
</comment>
<evidence type="ECO:0000313" key="2">
    <source>
        <dbReference type="EMBL" id="TCO75533.1"/>
    </source>
</evidence>
<dbReference type="OrthoDB" id="9802481at2"/>
<protein>
    <submittedName>
        <fullName evidence="2">Calcineurin-like phosphoesterase family protein</fullName>
    </submittedName>
</protein>